<feature type="non-terminal residue" evidence="1">
    <location>
        <position position="40"/>
    </location>
</feature>
<sequence length="40" mass="4603">CASTWTPCCRAAPRWPARCAAPPTRRCARSRRRSSRTRRS</sequence>
<organism evidence="1">
    <name type="scientific">uncultured Acetobacteraceae bacterium</name>
    <dbReference type="NCBI Taxonomy" id="169975"/>
    <lineage>
        <taxon>Bacteria</taxon>
        <taxon>Pseudomonadati</taxon>
        <taxon>Pseudomonadota</taxon>
        <taxon>Alphaproteobacteria</taxon>
        <taxon>Acetobacterales</taxon>
        <taxon>Acetobacteraceae</taxon>
        <taxon>environmental samples</taxon>
    </lineage>
</organism>
<protein>
    <submittedName>
        <fullName evidence="1">Uncharacterized protein</fullName>
    </submittedName>
</protein>
<name>A0A6J4JUW9_9PROT</name>
<dbReference type="AlphaFoldDB" id="A0A6J4JUW9"/>
<evidence type="ECO:0000313" key="1">
    <source>
        <dbReference type="EMBL" id="CAA9287927.1"/>
    </source>
</evidence>
<proteinExistence type="predicted"/>
<reference evidence="1" key="1">
    <citation type="submission" date="2020-02" db="EMBL/GenBank/DDBJ databases">
        <authorList>
            <person name="Meier V. D."/>
        </authorList>
    </citation>
    <scope>NUCLEOTIDE SEQUENCE</scope>
    <source>
        <strain evidence="1">AVDCRST_MAG08</strain>
    </source>
</reference>
<gene>
    <name evidence="1" type="ORF">AVDCRST_MAG08-4350</name>
</gene>
<feature type="non-terminal residue" evidence="1">
    <location>
        <position position="1"/>
    </location>
</feature>
<accession>A0A6J4JUW9</accession>
<dbReference type="EMBL" id="CADCTG010000352">
    <property type="protein sequence ID" value="CAA9287927.1"/>
    <property type="molecule type" value="Genomic_DNA"/>
</dbReference>